<keyword evidence="3" id="KW-1185">Reference proteome</keyword>
<proteinExistence type="predicted"/>
<dbReference type="SMART" id="SM00049">
    <property type="entry name" value="DEP"/>
    <property type="match status" value="1"/>
</dbReference>
<gene>
    <name evidence="2" type="primary">DEPDC1B</name>
    <name evidence="2" type="ORF">CDAR_45471</name>
</gene>
<protein>
    <submittedName>
        <fullName evidence="2">DEP domain-containing protein 1B</fullName>
    </submittedName>
</protein>
<name>A0AAV4M355_9ARAC</name>
<dbReference type="InterPro" id="IPR036388">
    <property type="entry name" value="WH-like_DNA-bd_sf"/>
</dbReference>
<reference evidence="2 3" key="1">
    <citation type="submission" date="2021-06" db="EMBL/GenBank/DDBJ databases">
        <title>Caerostris darwini draft genome.</title>
        <authorList>
            <person name="Kono N."/>
            <person name="Arakawa K."/>
        </authorList>
    </citation>
    <scope>NUCLEOTIDE SEQUENCE [LARGE SCALE GENOMIC DNA]</scope>
</reference>
<dbReference type="InterPro" id="IPR008936">
    <property type="entry name" value="Rho_GTPase_activation_prot"/>
</dbReference>
<dbReference type="PROSITE" id="PS50186">
    <property type="entry name" value="DEP"/>
    <property type="match status" value="1"/>
</dbReference>
<dbReference type="GO" id="GO:0035556">
    <property type="term" value="P:intracellular signal transduction"/>
    <property type="evidence" value="ECO:0007669"/>
    <property type="project" value="InterPro"/>
</dbReference>
<dbReference type="Pfam" id="PF00610">
    <property type="entry name" value="DEP"/>
    <property type="match status" value="1"/>
</dbReference>
<evidence type="ECO:0000313" key="2">
    <source>
        <dbReference type="EMBL" id="GIX66640.1"/>
    </source>
</evidence>
<organism evidence="2 3">
    <name type="scientific">Caerostris darwini</name>
    <dbReference type="NCBI Taxonomy" id="1538125"/>
    <lineage>
        <taxon>Eukaryota</taxon>
        <taxon>Metazoa</taxon>
        <taxon>Ecdysozoa</taxon>
        <taxon>Arthropoda</taxon>
        <taxon>Chelicerata</taxon>
        <taxon>Arachnida</taxon>
        <taxon>Araneae</taxon>
        <taxon>Araneomorphae</taxon>
        <taxon>Entelegynae</taxon>
        <taxon>Araneoidea</taxon>
        <taxon>Araneidae</taxon>
        <taxon>Caerostris</taxon>
    </lineage>
</organism>
<accession>A0AAV4M355</accession>
<comment type="caution">
    <text evidence="2">The sequence shown here is derived from an EMBL/GenBank/DDBJ whole genome shotgun (WGS) entry which is preliminary data.</text>
</comment>
<dbReference type="SUPFAM" id="SSF46785">
    <property type="entry name" value="Winged helix' DNA-binding domain"/>
    <property type="match status" value="1"/>
</dbReference>
<dbReference type="Gene3D" id="1.10.10.10">
    <property type="entry name" value="Winged helix-like DNA-binding domain superfamily/Winged helix DNA-binding domain"/>
    <property type="match status" value="1"/>
</dbReference>
<dbReference type="AlphaFoldDB" id="A0AAV4M355"/>
<dbReference type="PANTHER" id="PTHR16206:SF4">
    <property type="entry name" value="PROTEIN LET-99"/>
    <property type="match status" value="1"/>
</dbReference>
<dbReference type="PANTHER" id="PTHR16206">
    <property type="entry name" value="DEP DOMAIN-CONTAINING"/>
    <property type="match status" value="1"/>
</dbReference>
<evidence type="ECO:0000259" key="1">
    <source>
        <dbReference type="PROSITE" id="PS50186"/>
    </source>
</evidence>
<evidence type="ECO:0000313" key="3">
    <source>
        <dbReference type="Proteomes" id="UP001054837"/>
    </source>
</evidence>
<dbReference type="SUPFAM" id="SSF48350">
    <property type="entry name" value="GTPase activation domain, GAP"/>
    <property type="match status" value="1"/>
</dbReference>
<dbReference type="InterPro" id="IPR000591">
    <property type="entry name" value="DEP_dom"/>
</dbReference>
<sequence>MDNKEPYRATRLWNEVIAAFQSGMPVKKHRRRIQTYNNCFTASEAVTWLHCYLMNNPNFGTDVTREQTINLLQKFLKCHVIESIIVRSKNKTFSDDSHLYRFTPISQMSKPSAVCLIQSPSFGARTQKKDNIRIRPQSPPPIQKENLPECHFVERKLSVDEVKLVWKKVTLSRLEKLFPLVMDILEEKDIDGFIIKHNVSRLSKTGVVCLVDKTDDIPHWIISAMKCLVNWPNASGSGSCLPNYPGFEKDVFKVVRDYFINTQVPLLTESITPLLIRVFCHFTGQQYIDFNSSEVPFVDSKFNLSTKSSSSGVKTSTPLTVNEQITRVNDYSTEKTSQGKILLDDPELMWDYPSTVFYETDFATSDPVTRVISSDQSSINSIGSIESVSTISVCSQIHRPDSLNEDILRSKMPLKAWSSNLYLQDEIRDHKSPRKFSQLNFENGYSLHHFPSGSNVYLCEINDLDTSNLSSRTVIEVEQDNSNESFKRCNQKGLYYSSSAICNENYSSQINQTPQTCFNQSIEKEKEYCEELKLTFQLVLLLLPSVNRRQLHLLMRLLNKVLKNGKFILNVQTSMRHYLLETFLPAIVQSHQNHMLLLEMVAFFVDNCEFLFQIPKNLKQEVEDFSRFVLDELDILWMIPVYLHIVNWFQNSNMKNKRFLSQKKHSKVC</sequence>
<dbReference type="Proteomes" id="UP001054837">
    <property type="component" value="Unassembled WGS sequence"/>
</dbReference>
<feature type="domain" description="DEP" evidence="1">
    <location>
        <begin position="20"/>
        <end position="104"/>
    </location>
</feature>
<dbReference type="InterPro" id="IPR036390">
    <property type="entry name" value="WH_DNA-bd_sf"/>
</dbReference>
<dbReference type="EMBL" id="BPLQ01000006">
    <property type="protein sequence ID" value="GIX66640.1"/>
    <property type="molecule type" value="Genomic_DNA"/>
</dbReference>